<accession>A0ABR7N4T5</accession>
<dbReference type="InterPro" id="IPR025957">
    <property type="entry name" value="Cys_rich_KTR"/>
</dbReference>
<protein>
    <submittedName>
        <fullName evidence="1">Cysteine-rich KTR domain-containing protein</fullName>
    </submittedName>
</protein>
<comment type="caution">
    <text evidence="1">The sequence shown here is derived from an EMBL/GenBank/DDBJ whole genome shotgun (WGS) entry which is preliminary data.</text>
</comment>
<reference evidence="1 2" key="1">
    <citation type="submission" date="2020-08" db="EMBL/GenBank/DDBJ databases">
        <title>Genome public.</title>
        <authorList>
            <person name="Liu C."/>
            <person name="Sun Q."/>
        </authorList>
    </citation>
    <scope>NUCLEOTIDE SEQUENCE [LARGE SCALE GENOMIC DNA]</scope>
    <source>
        <strain evidence="1 2">NSJ-37</strain>
    </source>
</reference>
<evidence type="ECO:0000313" key="2">
    <source>
        <dbReference type="Proteomes" id="UP000606193"/>
    </source>
</evidence>
<organism evidence="1 2">
    <name type="scientific">Jutongia huaianensis</name>
    <dbReference type="NCBI Taxonomy" id="2763668"/>
    <lineage>
        <taxon>Bacteria</taxon>
        <taxon>Bacillati</taxon>
        <taxon>Bacillota</taxon>
        <taxon>Clostridia</taxon>
        <taxon>Lachnospirales</taxon>
        <taxon>Lachnospiraceae</taxon>
        <taxon>Jutongia</taxon>
    </lineage>
</organism>
<dbReference type="Proteomes" id="UP000606193">
    <property type="component" value="Unassembled WGS sequence"/>
</dbReference>
<dbReference type="RefSeq" id="WP_249298614.1">
    <property type="nucleotide sequence ID" value="NZ_JACRSX010000032.1"/>
</dbReference>
<dbReference type="Pfam" id="PF14205">
    <property type="entry name" value="Cys_rich_KTR"/>
    <property type="match status" value="1"/>
</dbReference>
<proteinExistence type="predicted"/>
<dbReference type="EMBL" id="JACRSX010000032">
    <property type="protein sequence ID" value="MBC8563620.1"/>
    <property type="molecule type" value="Genomic_DNA"/>
</dbReference>
<gene>
    <name evidence="1" type="ORF">H8704_13520</name>
</gene>
<evidence type="ECO:0000313" key="1">
    <source>
        <dbReference type="EMBL" id="MBC8563620.1"/>
    </source>
</evidence>
<keyword evidence="2" id="KW-1185">Reference proteome</keyword>
<name>A0ABR7N4T5_9FIRM</name>
<sequence length="64" mass="7608">MEYSIKKRWIFCPACGGNTRTKVREDTVLYHQPLFCPKCKREYLVNVKQFKIRIVNEPDAETQS</sequence>